<dbReference type="GO" id="GO:0005829">
    <property type="term" value="C:cytosol"/>
    <property type="evidence" value="ECO:0007669"/>
    <property type="project" value="TreeGrafter"/>
</dbReference>
<dbReference type="Gene3D" id="1.20.120.330">
    <property type="entry name" value="Nucleotidyltransferases domain 2"/>
    <property type="match status" value="1"/>
</dbReference>
<dbReference type="InterPro" id="IPR043519">
    <property type="entry name" value="NT_sf"/>
</dbReference>
<accession>A0A518B363</accession>
<evidence type="ECO:0000259" key="1">
    <source>
        <dbReference type="Pfam" id="PF03710"/>
    </source>
</evidence>
<dbReference type="GO" id="GO:0008882">
    <property type="term" value="F:[glutamate-ammonia-ligase] adenylyltransferase activity"/>
    <property type="evidence" value="ECO:0007669"/>
    <property type="project" value="UniProtKB-EC"/>
</dbReference>
<evidence type="ECO:0000313" key="3">
    <source>
        <dbReference type="Proteomes" id="UP000317093"/>
    </source>
</evidence>
<keyword evidence="2" id="KW-0808">Transferase</keyword>
<evidence type="ECO:0000313" key="2">
    <source>
        <dbReference type="EMBL" id="QDU61366.1"/>
    </source>
</evidence>
<reference evidence="2 3" key="1">
    <citation type="submission" date="2019-02" db="EMBL/GenBank/DDBJ databases">
        <title>Deep-cultivation of Planctomycetes and their phenomic and genomic characterization uncovers novel biology.</title>
        <authorList>
            <person name="Wiegand S."/>
            <person name="Jogler M."/>
            <person name="Boedeker C."/>
            <person name="Pinto D."/>
            <person name="Vollmers J."/>
            <person name="Rivas-Marin E."/>
            <person name="Kohn T."/>
            <person name="Peeters S.H."/>
            <person name="Heuer A."/>
            <person name="Rast P."/>
            <person name="Oberbeckmann S."/>
            <person name="Bunk B."/>
            <person name="Jeske O."/>
            <person name="Meyerdierks A."/>
            <person name="Storesund J.E."/>
            <person name="Kallscheuer N."/>
            <person name="Luecker S."/>
            <person name="Lage O.M."/>
            <person name="Pohl T."/>
            <person name="Merkel B.J."/>
            <person name="Hornburger P."/>
            <person name="Mueller R.-W."/>
            <person name="Bruemmer F."/>
            <person name="Labrenz M."/>
            <person name="Spormann A.M."/>
            <person name="Op den Camp H."/>
            <person name="Overmann J."/>
            <person name="Amann R."/>
            <person name="Jetten M.S.M."/>
            <person name="Mascher T."/>
            <person name="Medema M.H."/>
            <person name="Devos D.P."/>
            <person name="Kaster A.-K."/>
            <person name="Ovreas L."/>
            <person name="Rohde M."/>
            <person name="Galperin M.Y."/>
            <person name="Jogler C."/>
        </authorList>
    </citation>
    <scope>NUCLEOTIDE SEQUENCE [LARGE SCALE GENOMIC DNA]</scope>
    <source>
        <strain evidence="2 3">Pan216</strain>
    </source>
</reference>
<dbReference type="PANTHER" id="PTHR30621:SF0">
    <property type="entry name" value="BIFUNCTIONAL GLUTAMINE SYNTHETASE ADENYLYLTRANSFERASE_ADENYLYL-REMOVING ENZYME"/>
    <property type="match status" value="1"/>
</dbReference>
<dbReference type="EC" id="2.7.7.42" evidence="2"/>
<dbReference type="Proteomes" id="UP000317093">
    <property type="component" value="Chromosome"/>
</dbReference>
<dbReference type="InterPro" id="IPR023057">
    <property type="entry name" value="GlnE"/>
</dbReference>
<dbReference type="SUPFAM" id="SSF81593">
    <property type="entry name" value="Nucleotidyltransferase substrate binding subunit/domain"/>
    <property type="match status" value="1"/>
</dbReference>
<dbReference type="SUPFAM" id="SSF81301">
    <property type="entry name" value="Nucleotidyltransferase"/>
    <property type="match status" value="1"/>
</dbReference>
<dbReference type="PANTHER" id="PTHR30621">
    <property type="entry name" value="GLUTAMINE SYNTHETASE ADENYLYLTRANSFERASE"/>
    <property type="match status" value="1"/>
</dbReference>
<name>A0A518B363_9BACT</name>
<dbReference type="OrthoDB" id="9759366at2"/>
<dbReference type="Gene3D" id="3.30.460.10">
    <property type="entry name" value="Beta Polymerase, domain 2"/>
    <property type="match status" value="1"/>
</dbReference>
<gene>
    <name evidence="2" type="primary">glnE_1</name>
    <name evidence="2" type="ORF">Pan216_22220</name>
</gene>
<keyword evidence="3" id="KW-1185">Reference proteome</keyword>
<dbReference type="GO" id="GO:0000820">
    <property type="term" value="P:regulation of glutamine family amino acid metabolic process"/>
    <property type="evidence" value="ECO:0007669"/>
    <property type="project" value="TreeGrafter"/>
</dbReference>
<dbReference type="Pfam" id="PF03710">
    <property type="entry name" value="GlnE"/>
    <property type="match status" value="1"/>
</dbReference>
<keyword evidence="2" id="KW-0436">Ligase</keyword>
<protein>
    <submittedName>
        <fullName evidence="2">Glutamate-ammonia-ligase adenylyltransferase</fullName>
        <ecNumber evidence="2">2.7.7.42</ecNumber>
    </submittedName>
</protein>
<organism evidence="2 3">
    <name type="scientific">Kolteria novifilia</name>
    <dbReference type="NCBI Taxonomy" id="2527975"/>
    <lineage>
        <taxon>Bacteria</taxon>
        <taxon>Pseudomonadati</taxon>
        <taxon>Planctomycetota</taxon>
        <taxon>Planctomycetia</taxon>
        <taxon>Kolteriales</taxon>
        <taxon>Kolteriaceae</taxon>
        <taxon>Kolteria</taxon>
    </lineage>
</organism>
<dbReference type="InterPro" id="IPR005190">
    <property type="entry name" value="GlnE_rpt_dom"/>
</dbReference>
<dbReference type="GO" id="GO:0016874">
    <property type="term" value="F:ligase activity"/>
    <property type="evidence" value="ECO:0007669"/>
    <property type="project" value="UniProtKB-KW"/>
</dbReference>
<keyword evidence="2" id="KW-0548">Nucleotidyltransferase</keyword>
<proteinExistence type="predicted"/>
<sequence>MVPGRFELFELEPMTHAFDHRYRPMNLSSSQPDWTWDSDESREACEPYAHLLDEPDDAHRVHVFAEPSSSGRWQVIVTTPDEVGAFSIISGLLAVHRFDIVRGEAYTVRREVSGSETIGQRLRRGKFRSGPFATPPNRQSKECRVFDILEVSVHRPMSSTLWDAFRDELEELFQEKREHGLCRVGELLMGRLFLKQKEQMQRRFDPLRTIRIDVDNQTFEELTVVNVFGNDEPAFLYELLIGLALLNFNVERACIRTVDAEVRDTLWINDPRGQKIESLEQLSQLRFGTALIKQFAEALPRSPDPALALRQFVELTGDLFSRADWRSDLHTLHSDRVLATLADVLGMSRFLWQDFLRMQHERLFPLIRDTSALDHAKSIPRLRAEVSSQLRGSDDPAWKIEEFNKFKDREIFRIDLRHITDRIKFKRFANELSDLAEVAVTKACELALIPLKKRYGVPMLRGNRPCPWTVCALGKLGGREMGFASDIELLFVFEDHGMTSGPESISNTEFFERLTNEFLRIFRTARDGIFEIDLRLRPFGRGGHQACTLKIFREYFSSSGPSEQFERLALVKLRAITGEGSIRRDVEQARDEFVYGAEPIDYDNIRQLRYMQMRQLVPDGMYSAKHSPGSLVDVEYYVQSQQIEVGRRDHSVRLPSTRLGIRSLAAVGWFDERFATKLLSTYGFLRRVIDALRVVRGHAKDLTVPPNGTREFCYLARRMKLETTGDLDDAIKRHSDFASSVWSSLR</sequence>
<dbReference type="CDD" id="cd04873">
    <property type="entry name" value="ACT_UUR-ACR-like"/>
    <property type="match status" value="1"/>
</dbReference>
<dbReference type="CDD" id="cd05401">
    <property type="entry name" value="NT_GlnE_GlnD_like"/>
    <property type="match status" value="1"/>
</dbReference>
<dbReference type="KEGG" id="knv:Pan216_22220"/>
<dbReference type="AlphaFoldDB" id="A0A518B363"/>
<dbReference type="EMBL" id="CP036279">
    <property type="protein sequence ID" value="QDU61366.1"/>
    <property type="molecule type" value="Genomic_DNA"/>
</dbReference>
<feature type="domain" description="Glutamate-ammonia ligase adenylyltransferase repeated" evidence="1">
    <location>
        <begin position="339"/>
        <end position="585"/>
    </location>
</feature>